<reference evidence="1 2" key="1">
    <citation type="submission" date="2018-04" db="EMBL/GenBank/DDBJ databases">
        <title>Genomic Encyclopedia of Archaeal and Bacterial Type Strains, Phase II (KMG-II): from individual species to whole genera.</title>
        <authorList>
            <person name="Goeker M."/>
        </authorList>
    </citation>
    <scope>NUCLEOTIDE SEQUENCE [LARGE SCALE GENOMIC DNA]</scope>
    <source>
        <strain evidence="1 2">DSM 21823</strain>
    </source>
</reference>
<accession>A0A2T6B924</accession>
<name>A0A2T6B924_9RHOB</name>
<dbReference type="AlphaFoldDB" id="A0A2T6B924"/>
<dbReference type="RefSeq" id="WP_108127981.1">
    <property type="nucleotide sequence ID" value="NZ_QBKP01000002.1"/>
</dbReference>
<dbReference type="Proteomes" id="UP000244224">
    <property type="component" value="Unassembled WGS sequence"/>
</dbReference>
<organism evidence="1 2">
    <name type="scientific">Gemmobacter caeni</name>
    <dbReference type="NCBI Taxonomy" id="589035"/>
    <lineage>
        <taxon>Bacteria</taxon>
        <taxon>Pseudomonadati</taxon>
        <taxon>Pseudomonadota</taxon>
        <taxon>Alphaproteobacteria</taxon>
        <taxon>Rhodobacterales</taxon>
        <taxon>Paracoccaceae</taxon>
        <taxon>Gemmobacter</taxon>
    </lineage>
</organism>
<keyword evidence="2" id="KW-1185">Reference proteome</keyword>
<evidence type="ECO:0000313" key="2">
    <source>
        <dbReference type="Proteomes" id="UP000244224"/>
    </source>
</evidence>
<protein>
    <submittedName>
        <fullName evidence="1">Uncharacterized protein</fullName>
    </submittedName>
</protein>
<comment type="caution">
    <text evidence="1">The sequence shown here is derived from an EMBL/GenBank/DDBJ whole genome shotgun (WGS) entry which is preliminary data.</text>
</comment>
<sequence length="115" mass="12975">MSQPVVQPSPVILPPAIPTKTRSFQQRVDYAGKALRRGRWGRRFDSCFEGPDAAHVAAVLVLRAERSRDLKEAILRAFKTQEWQEVPWVKAMDRFSGMGAREIGQDALRVQAEQG</sequence>
<dbReference type="EMBL" id="QBKP01000002">
    <property type="protein sequence ID" value="PTX52564.1"/>
    <property type="molecule type" value="Genomic_DNA"/>
</dbReference>
<gene>
    <name evidence="1" type="ORF">C8N34_102344</name>
</gene>
<evidence type="ECO:0000313" key="1">
    <source>
        <dbReference type="EMBL" id="PTX52564.1"/>
    </source>
</evidence>
<proteinExistence type="predicted"/>